<organism evidence="6 7">
    <name type="scientific">Candidatus Viridilinea halotolerans</name>
    <dbReference type="NCBI Taxonomy" id="2491704"/>
    <lineage>
        <taxon>Bacteria</taxon>
        <taxon>Bacillati</taxon>
        <taxon>Chloroflexota</taxon>
        <taxon>Chloroflexia</taxon>
        <taxon>Chloroflexales</taxon>
        <taxon>Chloroflexineae</taxon>
        <taxon>Oscillochloridaceae</taxon>
        <taxon>Candidatus Viridilinea</taxon>
    </lineage>
</organism>
<evidence type="ECO:0000313" key="7">
    <source>
        <dbReference type="Proteomes" id="UP000280307"/>
    </source>
</evidence>
<dbReference type="Pfam" id="PF00591">
    <property type="entry name" value="Glycos_transf_3"/>
    <property type="match status" value="1"/>
</dbReference>
<dbReference type="NCBIfam" id="TIGR02644">
    <property type="entry name" value="Y_phosphoryl"/>
    <property type="match status" value="1"/>
</dbReference>
<dbReference type="GO" id="GO:0006206">
    <property type="term" value="P:pyrimidine nucleobase metabolic process"/>
    <property type="evidence" value="ECO:0007669"/>
    <property type="project" value="InterPro"/>
</dbReference>
<comment type="subunit">
    <text evidence="2">Homodimer.</text>
</comment>
<evidence type="ECO:0000313" key="6">
    <source>
        <dbReference type="EMBL" id="RRR70009.1"/>
    </source>
</evidence>
<dbReference type="Pfam" id="PF02885">
    <property type="entry name" value="Glycos_trans_3N"/>
    <property type="match status" value="1"/>
</dbReference>
<dbReference type="InterPro" id="IPR036320">
    <property type="entry name" value="Glycosyl_Trfase_fam3_N_dom_sf"/>
</dbReference>
<dbReference type="InterPro" id="IPR013102">
    <property type="entry name" value="PYNP_C"/>
</dbReference>
<evidence type="ECO:0000256" key="2">
    <source>
        <dbReference type="ARBA" id="ARBA00011738"/>
    </source>
</evidence>
<dbReference type="GO" id="GO:0006213">
    <property type="term" value="P:pyrimidine nucleoside metabolic process"/>
    <property type="evidence" value="ECO:0007669"/>
    <property type="project" value="InterPro"/>
</dbReference>
<evidence type="ECO:0000256" key="4">
    <source>
        <dbReference type="ARBA" id="ARBA00022679"/>
    </source>
</evidence>
<dbReference type="SUPFAM" id="SSF54680">
    <property type="entry name" value="Pyrimidine nucleoside phosphorylase C-terminal domain"/>
    <property type="match status" value="1"/>
</dbReference>
<proteinExistence type="inferred from homology"/>
<comment type="similarity">
    <text evidence="1">Belongs to the thymidine/pyrimidine-nucleoside phosphorylase family.</text>
</comment>
<dbReference type="GO" id="GO:0004645">
    <property type="term" value="F:1,4-alpha-oligoglucan phosphorylase activity"/>
    <property type="evidence" value="ECO:0007669"/>
    <property type="project" value="InterPro"/>
</dbReference>
<dbReference type="InterPro" id="IPR000312">
    <property type="entry name" value="Glycosyl_Trfase_fam3"/>
</dbReference>
<sequence length="435" mass="45176">MRMVDLIAKKRDGAALSSGELGWIIEQYAAQAIPDYQMSAWAMAVFLRGMDAHETTALTLAMARSGAMLDLHDVAPLTVDKHSTGGIGDKTTLVLAPLVAAVGLPMAKMSGRGLGFSGGTVDKLESIPGLRTALSGAEFRRLLREVGLVIAAQSGDLAPADKQLYALRDVTATVASLPLIAASVMSKKLAAGADCIVLDVKYGSGAFMRTPEQARELAQMMVNIGQLAGRKVRAVLSSMQQPLGCAIGNALEVREAIGALRGGGPPDLIELCLILSGQLLLMAERADDEATAHAILREALASGAAWAKLRQMVAGQGGDLAYLDEPTRLPCAPVQIALPAPQAGYISAIEGASLGLAVNALGGGRVRKEDTIDPSVGLVMQARVGDQVYLGQPLLMIHAPSMAAVEAVVPQLLAAYQFSAAPVAPPLLVEAVIVL</sequence>
<dbReference type="PANTHER" id="PTHR10515:SF0">
    <property type="entry name" value="THYMIDINE PHOSPHORYLASE"/>
    <property type="match status" value="1"/>
</dbReference>
<dbReference type="PANTHER" id="PTHR10515">
    <property type="entry name" value="THYMIDINE PHOSPHORYLASE"/>
    <property type="match status" value="1"/>
</dbReference>
<dbReference type="GO" id="GO:0009032">
    <property type="term" value="F:thymidine phosphorylase activity"/>
    <property type="evidence" value="ECO:0007669"/>
    <property type="project" value="UniProtKB-EC"/>
</dbReference>
<dbReference type="Gene3D" id="3.40.1030.10">
    <property type="entry name" value="Nucleoside phosphorylase/phosphoribosyltransferase catalytic domain"/>
    <property type="match status" value="1"/>
</dbReference>
<dbReference type="Gene3D" id="3.90.1170.30">
    <property type="entry name" value="Pyrimidine nucleoside phosphorylase-like, C-terminal domain"/>
    <property type="match status" value="1"/>
</dbReference>
<gene>
    <name evidence="6" type="ORF">EI684_14075</name>
</gene>
<evidence type="ECO:0000256" key="1">
    <source>
        <dbReference type="ARBA" id="ARBA00006915"/>
    </source>
</evidence>
<dbReference type="SUPFAM" id="SSF52418">
    <property type="entry name" value="Nucleoside phosphorylase/phosphoribosyltransferase catalytic domain"/>
    <property type="match status" value="1"/>
</dbReference>
<dbReference type="Pfam" id="PF07831">
    <property type="entry name" value="PYNP_C"/>
    <property type="match status" value="1"/>
</dbReference>
<dbReference type="EC" id="2.4.2.4" evidence="6"/>
<accession>A0A426TX31</accession>
<dbReference type="AlphaFoldDB" id="A0A426TX31"/>
<keyword evidence="4 6" id="KW-0808">Transferase</keyword>
<dbReference type="InterPro" id="IPR018090">
    <property type="entry name" value="Pyrmidine_PPas_bac/euk"/>
</dbReference>
<name>A0A426TX31_9CHLR</name>
<dbReference type="EMBL" id="RSAS01000564">
    <property type="protein sequence ID" value="RRR70009.1"/>
    <property type="molecule type" value="Genomic_DNA"/>
</dbReference>
<dbReference type="Gene3D" id="1.20.970.10">
    <property type="entry name" value="Transferase, Pyrimidine Nucleoside Phosphorylase, Chain C"/>
    <property type="match status" value="1"/>
</dbReference>
<dbReference type="InterPro" id="IPR000053">
    <property type="entry name" value="Thymidine/pyrmidine_PPase"/>
</dbReference>
<keyword evidence="3 6" id="KW-0328">Glycosyltransferase</keyword>
<comment type="caution">
    <text evidence="6">The sequence shown here is derived from an EMBL/GenBank/DDBJ whole genome shotgun (WGS) entry which is preliminary data.</text>
</comment>
<feature type="domain" description="Pyrimidine nucleoside phosphorylase C-terminal" evidence="5">
    <location>
        <begin position="345"/>
        <end position="419"/>
    </location>
</feature>
<dbReference type="GO" id="GO:0005829">
    <property type="term" value="C:cytosol"/>
    <property type="evidence" value="ECO:0007669"/>
    <property type="project" value="TreeGrafter"/>
</dbReference>
<dbReference type="PIRSF" id="PIRSF000478">
    <property type="entry name" value="TP_PyNP"/>
    <property type="match status" value="1"/>
</dbReference>
<dbReference type="InterPro" id="IPR036566">
    <property type="entry name" value="PYNP-like_C_sf"/>
</dbReference>
<evidence type="ECO:0000256" key="3">
    <source>
        <dbReference type="ARBA" id="ARBA00022676"/>
    </source>
</evidence>
<dbReference type="NCBIfam" id="NF004490">
    <property type="entry name" value="PRK05820.1"/>
    <property type="match status" value="1"/>
</dbReference>
<reference evidence="6 7" key="1">
    <citation type="submission" date="2018-12" db="EMBL/GenBank/DDBJ databases">
        <title>Genome Sequence of Candidatus Viridilinea halotolerans isolated from saline sulfide-rich spring.</title>
        <authorList>
            <person name="Grouzdev D.S."/>
            <person name="Burganskaya E.I."/>
            <person name="Krutkina M.S."/>
            <person name="Sukhacheva M.V."/>
            <person name="Gorlenko V.M."/>
        </authorList>
    </citation>
    <scope>NUCLEOTIDE SEQUENCE [LARGE SCALE GENOMIC DNA]</scope>
    <source>
        <strain evidence="6">Chok-6</strain>
    </source>
</reference>
<dbReference type="InterPro" id="IPR035902">
    <property type="entry name" value="Nuc_phospho_transferase"/>
</dbReference>
<dbReference type="InterPro" id="IPR017459">
    <property type="entry name" value="Glycosyl_Trfase_fam3_N_dom"/>
</dbReference>
<dbReference type="SUPFAM" id="SSF47648">
    <property type="entry name" value="Nucleoside phosphorylase/phosphoribosyltransferase N-terminal domain"/>
    <property type="match status" value="1"/>
</dbReference>
<protein>
    <submittedName>
        <fullName evidence="6">Thymidine phosphorylase</fullName>
        <ecNumber evidence="6">2.4.2.4</ecNumber>
    </submittedName>
</protein>
<dbReference type="FunFam" id="3.40.1030.10:FF:000003">
    <property type="entry name" value="Pyrimidine-nucleoside phosphorylase"/>
    <property type="match status" value="1"/>
</dbReference>
<dbReference type="SMART" id="SM00941">
    <property type="entry name" value="PYNP_C"/>
    <property type="match status" value="1"/>
</dbReference>
<dbReference type="Proteomes" id="UP000280307">
    <property type="component" value="Unassembled WGS sequence"/>
</dbReference>
<evidence type="ECO:0000259" key="5">
    <source>
        <dbReference type="SMART" id="SM00941"/>
    </source>
</evidence>